<dbReference type="CDD" id="cd00882">
    <property type="entry name" value="Ras_like_GTPase"/>
    <property type="match status" value="1"/>
</dbReference>
<feature type="binding site" evidence="1">
    <location>
        <position position="14"/>
    </location>
    <ligand>
        <name>NAD(+)</name>
        <dbReference type="ChEBI" id="CHEBI:57540"/>
        <label>1</label>
    </ligand>
</feature>
<dbReference type="EMBL" id="CP036264">
    <property type="protein sequence ID" value="QEG00433.1"/>
    <property type="molecule type" value="Genomic_DNA"/>
</dbReference>
<evidence type="ECO:0000256" key="1">
    <source>
        <dbReference type="PIRSR" id="PIRSR004776-1"/>
    </source>
</evidence>
<dbReference type="Pfam" id="PF13521">
    <property type="entry name" value="AAA_28"/>
    <property type="match status" value="1"/>
</dbReference>
<dbReference type="GO" id="GO:0050262">
    <property type="term" value="F:ribosylnicotinamide kinase activity"/>
    <property type="evidence" value="ECO:0007669"/>
    <property type="project" value="InterPro"/>
</dbReference>
<dbReference type="InterPro" id="IPR052735">
    <property type="entry name" value="NAD_biosynth-regulator"/>
</dbReference>
<dbReference type="PANTHER" id="PTHR37512:SF1">
    <property type="entry name" value="NADR_TTD14 AAA DOMAIN-CONTAINING PROTEIN"/>
    <property type="match status" value="1"/>
</dbReference>
<dbReference type="InterPro" id="IPR038727">
    <property type="entry name" value="NadR/Ttd14_AAA_dom"/>
</dbReference>
<dbReference type="PIRSF" id="PIRSF004776">
    <property type="entry name" value="NadR_NMNAT/RNK"/>
    <property type="match status" value="1"/>
</dbReference>
<name>A0A5B9MGM7_9BACT</name>
<dbReference type="SUPFAM" id="SSF52540">
    <property type="entry name" value="P-loop containing nucleoside triphosphate hydrolases"/>
    <property type="match status" value="1"/>
</dbReference>
<dbReference type="InterPro" id="IPR016429">
    <property type="entry name" value="NAD_NadR"/>
</dbReference>
<keyword evidence="1" id="KW-0547">Nucleotide-binding</keyword>
<dbReference type="SUPFAM" id="SSF52374">
    <property type="entry name" value="Nucleotidylyl transferase"/>
    <property type="match status" value="1"/>
</dbReference>
<feature type="domain" description="NadR/Ttd14 AAA" evidence="2">
    <location>
        <begin position="156"/>
        <end position="310"/>
    </location>
</feature>
<keyword evidence="4" id="KW-1185">Reference proteome</keyword>
<accession>A0A5B9MGM7</accession>
<feature type="binding site" evidence="1">
    <location>
        <begin position="127"/>
        <end position="129"/>
    </location>
    <ligand>
        <name>NAD(+)</name>
        <dbReference type="ChEBI" id="CHEBI:57540"/>
        <label>1</label>
    </ligand>
</feature>
<proteinExistence type="predicted"/>
<dbReference type="InterPro" id="IPR004821">
    <property type="entry name" value="Cyt_trans-like"/>
</dbReference>
<dbReference type="InterPro" id="IPR027417">
    <property type="entry name" value="P-loop_NTPase"/>
</dbReference>
<dbReference type="GO" id="GO:0000166">
    <property type="term" value="F:nucleotide binding"/>
    <property type="evidence" value="ECO:0007669"/>
    <property type="project" value="UniProtKB-KW"/>
</dbReference>
<dbReference type="AlphaFoldDB" id="A0A5B9MGM7"/>
<reference evidence="3 4" key="1">
    <citation type="submission" date="2019-02" db="EMBL/GenBank/DDBJ databases">
        <title>Planctomycetal bacteria perform biofilm scaping via a novel small molecule.</title>
        <authorList>
            <person name="Jeske O."/>
            <person name="Boedeker C."/>
            <person name="Wiegand S."/>
            <person name="Breitling P."/>
            <person name="Kallscheuer N."/>
            <person name="Jogler M."/>
            <person name="Rohde M."/>
            <person name="Petersen J."/>
            <person name="Medema M.H."/>
            <person name="Surup F."/>
            <person name="Jogler C."/>
        </authorList>
    </citation>
    <scope>NUCLEOTIDE SEQUENCE [LARGE SCALE GENOMIC DNA]</scope>
    <source>
        <strain evidence="3 4">Mal15</strain>
    </source>
</reference>
<dbReference type="Gene3D" id="3.40.50.300">
    <property type="entry name" value="P-loop containing nucleotide triphosphate hydrolases"/>
    <property type="match status" value="1"/>
</dbReference>
<evidence type="ECO:0000259" key="2">
    <source>
        <dbReference type="Pfam" id="PF13521"/>
    </source>
</evidence>
<dbReference type="PANTHER" id="PTHR37512">
    <property type="entry name" value="TRIFUNCTIONAL NAD BIOSYNTHESIS/REGULATOR PROTEIN NADR"/>
    <property type="match status" value="1"/>
</dbReference>
<evidence type="ECO:0000313" key="4">
    <source>
        <dbReference type="Proteomes" id="UP000321353"/>
    </source>
</evidence>
<sequence>MTTGMVLGKFLPPHLGHAYLIDFARHYVDDLTVVVGTLAAEPIPGIKRWQWMREMFGGTGTKVVHLDQELPQDPSEHPEFWRLWENALRPLIPERLDYVFASENYGWKLAEVLGAQFVQVDLDRSVMPVSGTKVRENPLAHWDYLPPCVRSHFVRRVCVFGPESTGKSTLAKDLANHFQSIAVPEYARTLIESQQGRIEAGDIVRIARGQTASEDALARAANRVLFCDTDLLLTTIWSEWLFDDCPDEVRSRANQRTYDLYLLTDVDVPWVKDQVRYLPADRRNFFDRCESKLKEQNRRYIVVRGSWEERFQTAVGAVEAMSLNP</sequence>
<organism evidence="3 4">
    <name type="scientific">Stieleria maiorica</name>
    <dbReference type="NCBI Taxonomy" id="2795974"/>
    <lineage>
        <taxon>Bacteria</taxon>
        <taxon>Pseudomonadati</taxon>
        <taxon>Planctomycetota</taxon>
        <taxon>Planctomycetia</taxon>
        <taxon>Pirellulales</taxon>
        <taxon>Pirellulaceae</taxon>
        <taxon>Stieleria</taxon>
    </lineage>
</organism>
<dbReference type="GO" id="GO:0000309">
    <property type="term" value="F:nicotinamide-nucleotide adenylyltransferase activity"/>
    <property type="evidence" value="ECO:0007669"/>
    <property type="project" value="InterPro"/>
</dbReference>
<dbReference type="RefSeq" id="WP_147869678.1">
    <property type="nucleotide sequence ID" value="NZ_CP036264.1"/>
</dbReference>
<feature type="binding site" evidence="1">
    <location>
        <begin position="69"/>
        <end position="84"/>
    </location>
    <ligand>
        <name>NAD(+)</name>
        <dbReference type="ChEBI" id="CHEBI:57540"/>
        <label>1</label>
    </ligand>
</feature>
<protein>
    <submittedName>
        <fullName evidence="3">Trifunctional NAD biosynthesis/regulator protein NadR</fullName>
    </submittedName>
</protein>
<dbReference type="NCBIfam" id="TIGR00125">
    <property type="entry name" value="cyt_tran_rel"/>
    <property type="match status" value="1"/>
</dbReference>
<dbReference type="KEGG" id="smam:Mal15_45030"/>
<gene>
    <name evidence="3" type="primary">nadR</name>
    <name evidence="3" type="ORF">Mal15_45030</name>
</gene>
<evidence type="ECO:0000313" key="3">
    <source>
        <dbReference type="EMBL" id="QEG00433.1"/>
    </source>
</evidence>
<dbReference type="GO" id="GO:0009435">
    <property type="term" value="P:NAD+ biosynthetic process"/>
    <property type="evidence" value="ECO:0007669"/>
    <property type="project" value="InterPro"/>
</dbReference>
<dbReference type="InterPro" id="IPR014729">
    <property type="entry name" value="Rossmann-like_a/b/a_fold"/>
</dbReference>
<dbReference type="Proteomes" id="UP000321353">
    <property type="component" value="Chromosome"/>
</dbReference>
<dbReference type="Gene3D" id="3.40.50.620">
    <property type="entry name" value="HUPs"/>
    <property type="match status" value="1"/>
</dbReference>